<dbReference type="EMBL" id="JBGMDY010000004">
    <property type="protein sequence ID" value="KAL2337705.1"/>
    <property type="molecule type" value="Genomic_DNA"/>
</dbReference>
<organism evidence="8 9">
    <name type="scientific">Flemingia macrophylla</name>
    <dbReference type="NCBI Taxonomy" id="520843"/>
    <lineage>
        <taxon>Eukaryota</taxon>
        <taxon>Viridiplantae</taxon>
        <taxon>Streptophyta</taxon>
        <taxon>Embryophyta</taxon>
        <taxon>Tracheophyta</taxon>
        <taxon>Spermatophyta</taxon>
        <taxon>Magnoliopsida</taxon>
        <taxon>eudicotyledons</taxon>
        <taxon>Gunneridae</taxon>
        <taxon>Pentapetalae</taxon>
        <taxon>rosids</taxon>
        <taxon>fabids</taxon>
        <taxon>Fabales</taxon>
        <taxon>Fabaceae</taxon>
        <taxon>Papilionoideae</taxon>
        <taxon>50 kb inversion clade</taxon>
        <taxon>NPAAA clade</taxon>
        <taxon>indigoferoid/millettioid clade</taxon>
        <taxon>Phaseoleae</taxon>
        <taxon>Flemingia</taxon>
    </lineage>
</organism>
<reference evidence="8 9" key="1">
    <citation type="submission" date="2024-08" db="EMBL/GenBank/DDBJ databases">
        <title>Insights into the chromosomal genome structure of Flemingia macrophylla.</title>
        <authorList>
            <person name="Ding Y."/>
            <person name="Zhao Y."/>
            <person name="Bi W."/>
            <person name="Wu M."/>
            <person name="Zhao G."/>
            <person name="Gong Y."/>
            <person name="Li W."/>
            <person name="Zhang P."/>
        </authorList>
    </citation>
    <scope>NUCLEOTIDE SEQUENCE [LARGE SCALE GENOMIC DNA]</scope>
    <source>
        <strain evidence="8">DYQJB</strain>
        <tissue evidence="8">Leaf</tissue>
    </source>
</reference>
<dbReference type="SUPFAM" id="SSF57959">
    <property type="entry name" value="Leucine zipper domain"/>
    <property type="match status" value="1"/>
</dbReference>
<evidence type="ECO:0000313" key="9">
    <source>
        <dbReference type="Proteomes" id="UP001603857"/>
    </source>
</evidence>
<dbReference type="Proteomes" id="UP001603857">
    <property type="component" value="Unassembled WGS sequence"/>
</dbReference>
<dbReference type="InterPro" id="IPR045314">
    <property type="entry name" value="bZIP_plant_GBF1"/>
</dbReference>
<dbReference type="Pfam" id="PF00170">
    <property type="entry name" value="bZIP_1"/>
    <property type="match status" value="1"/>
</dbReference>
<keyword evidence="6" id="KW-0175">Coiled coil</keyword>
<evidence type="ECO:0000256" key="1">
    <source>
        <dbReference type="ARBA" id="ARBA00004123"/>
    </source>
</evidence>
<keyword evidence="5" id="KW-0539">Nucleus</keyword>
<dbReference type="GO" id="GO:0003677">
    <property type="term" value="F:DNA binding"/>
    <property type="evidence" value="ECO:0007669"/>
    <property type="project" value="UniProtKB-KW"/>
</dbReference>
<evidence type="ECO:0000259" key="7">
    <source>
        <dbReference type="SMART" id="SM00338"/>
    </source>
</evidence>
<dbReference type="CDD" id="cd14702">
    <property type="entry name" value="bZIP_plant_GBF1"/>
    <property type="match status" value="1"/>
</dbReference>
<dbReference type="AlphaFoldDB" id="A0ABD1MPH9"/>
<evidence type="ECO:0000313" key="8">
    <source>
        <dbReference type="EMBL" id="KAL2337705.1"/>
    </source>
</evidence>
<feature type="coiled-coil region" evidence="6">
    <location>
        <begin position="112"/>
        <end position="139"/>
    </location>
</feature>
<comment type="subcellular location">
    <subcellularLocation>
        <location evidence="1">Nucleus</location>
    </subcellularLocation>
</comment>
<evidence type="ECO:0000256" key="5">
    <source>
        <dbReference type="ARBA" id="ARBA00023242"/>
    </source>
</evidence>
<evidence type="ECO:0000256" key="3">
    <source>
        <dbReference type="ARBA" id="ARBA00023125"/>
    </source>
</evidence>
<accession>A0ABD1MPH9</accession>
<feature type="domain" description="BZIP" evidence="7">
    <location>
        <begin position="85"/>
        <end position="156"/>
    </location>
</feature>
<evidence type="ECO:0000256" key="4">
    <source>
        <dbReference type="ARBA" id="ARBA00023163"/>
    </source>
</evidence>
<keyword evidence="9" id="KW-1185">Reference proteome</keyword>
<keyword evidence="2" id="KW-0805">Transcription regulation</keyword>
<comment type="caution">
    <text evidence="8">The sequence shown here is derived from an EMBL/GenBank/DDBJ whole genome shotgun (WGS) entry which is preliminary data.</text>
</comment>
<dbReference type="InterPro" id="IPR004827">
    <property type="entry name" value="bZIP"/>
</dbReference>
<proteinExistence type="predicted"/>
<name>A0ABD1MPH9_9FABA</name>
<evidence type="ECO:0000256" key="6">
    <source>
        <dbReference type="SAM" id="Coils"/>
    </source>
</evidence>
<protein>
    <recommendedName>
        <fullName evidence="7">BZIP domain-containing protein</fullName>
    </recommendedName>
</protein>
<dbReference type="SMART" id="SM00338">
    <property type="entry name" value="BRLZ"/>
    <property type="match status" value="1"/>
</dbReference>
<keyword evidence="4" id="KW-0804">Transcription</keyword>
<evidence type="ECO:0000256" key="2">
    <source>
        <dbReference type="ARBA" id="ARBA00023015"/>
    </source>
</evidence>
<dbReference type="GO" id="GO:0005634">
    <property type="term" value="C:nucleus"/>
    <property type="evidence" value="ECO:0007669"/>
    <property type="project" value="UniProtKB-SubCell"/>
</dbReference>
<gene>
    <name evidence="8" type="ORF">Fmac_012151</name>
</gene>
<keyword evidence="3" id="KW-0238">DNA-binding</keyword>
<sequence length="181" mass="20640">MANQTFTNLLSNDKQFAAINQLPPKAPTSNINYASVTEGHEILFQARNVLKTHVNPSLSFLGEKQIPEPPNSPNNAEHLTHTKDSDLEARMRRMQANRVYAARYRLRKLARLELLKNHAESLEAQVSSIRSQLRCWESAFDELAEENAMIKAKCEATEKLIAEKQGLNWALRQELQSLREC</sequence>
<dbReference type="Gene3D" id="1.20.5.170">
    <property type="match status" value="1"/>
</dbReference>
<dbReference type="InterPro" id="IPR046347">
    <property type="entry name" value="bZIP_sf"/>
</dbReference>